<evidence type="ECO:0000256" key="4">
    <source>
        <dbReference type="ARBA" id="ARBA00020352"/>
    </source>
</evidence>
<evidence type="ECO:0000256" key="13">
    <source>
        <dbReference type="ARBA" id="ARBA00022932"/>
    </source>
</evidence>
<evidence type="ECO:0000256" key="15">
    <source>
        <dbReference type="ARBA" id="ARBA00025483"/>
    </source>
</evidence>
<dbReference type="EC" id="2.7.7.7" evidence="3 17"/>
<evidence type="ECO:0000256" key="6">
    <source>
        <dbReference type="ARBA" id="ARBA00022695"/>
    </source>
</evidence>
<dbReference type="InterPro" id="IPR013520">
    <property type="entry name" value="Ribonucl_H"/>
</dbReference>
<dbReference type="NCBIfam" id="NF004316">
    <property type="entry name" value="PRK05711.1"/>
    <property type="match status" value="1"/>
</dbReference>
<keyword evidence="12 17" id="KW-0460">Magnesium</keyword>
<protein>
    <recommendedName>
        <fullName evidence="4 17">DNA polymerase III subunit epsilon</fullName>
        <ecNumber evidence="3 17">2.7.7.7</ecNumber>
    </recommendedName>
</protein>
<dbReference type="InterPro" id="IPR012337">
    <property type="entry name" value="RNaseH-like_sf"/>
</dbReference>
<dbReference type="CDD" id="cd06131">
    <property type="entry name" value="DNA_pol_III_epsilon_Ecoli_like"/>
    <property type="match status" value="1"/>
</dbReference>
<evidence type="ECO:0000259" key="19">
    <source>
        <dbReference type="SMART" id="SM00479"/>
    </source>
</evidence>
<evidence type="ECO:0000256" key="5">
    <source>
        <dbReference type="ARBA" id="ARBA00022679"/>
    </source>
</evidence>
<evidence type="ECO:0000256" key="17">
    <source>
        <dbReference type="RuleBase" id="RU364087"/>
    </source>
</evidence>
<evidence type="ECO:0000313" key="20">
    <source>
        <dbReference type="EMBL" id="MFC4352346.1"/>
    </source>
</evidence>
<evidence type="ECO:0000256" key="1">
    <source>
        <dbReference type="ARBA" id="ARBA00001936"/>
    </source>
</evidence>
<dbReference type="InterPro" id="IPR036397">
    <property type="entry name" value="RNaseH_sf"/>
</dbReference>
<organism evidence="20 21">
    <name type="scientific">Fodinicurvata halophila</name>
    <dbReference type="NCBI Taxonomy" id="1419723"/>
    <lineage>
        <taxon>Bacteria</taxon>
        <taxon>Pseudomonadati</taxon>
        <taxon>Pseudomonadota</taxon>
        <taxon>Alphaproteobacteria</taxon>
        <taxon>Rhodospirillales</taxon>
        <taxon>Rhodovibrionaceae</taxon>
        <taxon>Fodinicurvata</taxon>
    </lineage>
</organism>
<feature type="compositionally biased region" description="Basic and acidic residues" evidence="18">
    <location>
        <begin position="208"/>
        <end position="225"/>
    </location>
</feature>
<comment type="subunit">
    <text evidence="17">DNA polymerase III contains a core (composed of alpha, epsilon and theta chains) that associates with a tau subunit. This core dimerizes to form the POLIII' complex. PolIII' associates with the gamma complex (composed of gamma, delta, delta', psi and chi chains) and with the beta chain to form the complete DNA polymerase III complex.</text>
</comment>
<keyword evidence="5 17" id="KW-0808">Transferase</keyword>
<evidence type="ECO:0000313" key="21">
    <source>
        <dbReference type="Proteomes" id="UP001595799"/>
    </source>
</evidence>
<dbReference type="InterPro" id="IPR006054">
    <property type="entry name" value="DnaQ"/>
</dbReference>
<dbReference type="Pfam" id="PF00929">
    <property type="entry name" value="RNase_T"/>
    <property type="match status" value="1"/>
</dbReference>
<keyword evidence="8 17" id="KW-0540">Nuclease</keyword>
<sequence length="225" mass="25228">MREIVLDTETTGLDPEAGHRIIEIGCVELENHVPTTRNLQLYLNPDRDIPEDSFRVHGLSFEFLADKPRFSDVAQQFLEFIAEAPLVIHNADFDLKFLNAELARSGLPPIPADRAIDTVKIARQRFPGAQASLDALCRRFEIDLSERSLHGALLDCQLLAAVYLELRGGRQPGLILAEEKGQEASTSELRADRPPRPPRPHSPSQAEQEAHARMLEKLKDPLWSS</sequence>
<evidence type="ECO:0000256" key="14">
    <source>
        <dbReference type="ARBA" id="ARBA00023211"/>
    </source>
</evidence>
<evidence type="ECO:0000256" key="3">
    <source>
        <dbReference type="ARBA" id="ARBA00012417"/>
    </source>
</evidence>
<dbReference type="PANTHER" id="PTHR30231:SF41">
    <property type="entry name" value="DNA POLYMERASE III SUBUNIT EPSILON"/>
    <property type="match status" value="1"/>
</dbReference>
<reference evidence="21" key="1">
    <citation type="journal article" date="2019" name="Int. J. Syst. Evol. Microbiol.">
        <title>The Global Catalogue of Microorganisms (GCM) 10K type strain sequencing project: providing services to taxonomists for standard genome sequencing and annotation.</title>
        <authorList>
            <consortium name="The Broad Institute Genomics Platform"/>
            <consortium name="The Broad Institute Genome Sequencing Center for Infectious Disease"/>
            <person name="Wu L."/>
            <person name="Ma J."/>
        </authorList>
    </citation>
    <scope>NUCLEOTIDE SEQUENCE [LARGE SCALE GENOMIC DNA]</scope>
    <source>
        <strain evidence="21">CECT 8472</strain>
    </source>
</reference>
<keyword evidence="6 17" id="KW-0548">Nucleotidyltransferase</keyword>
<feature type="domain" description="Exonuclease" evidence="19">
    <location>
        <begin position="2"/>
        <end position="172"/>
    </location>
</feature>
<keyword evidence="14 17" id="KW-0464">Manganese</keyword>
<comment type="catalytic activity">
    <reaction evidence="16 17">
        <text>DNA(n) + a 2'-deoxyribonucleoside 5'-triphosphate = DNA(n+1) + diphosphate</text>
        <dbReference type="Rhea" id="RHEA:22508"/>
        <dbReference type="Rhea" id="RHEA-COMP:17339"/>
        <dbReference type="Rhea" id="RHEA-COMP:17340"/>
        <dbReference type="ChEBI" id="CHEBI:33019"/>
        <dbReference type="ChEBI" id="CHEBI:61560"/>
        <dbReference type="ChEBI" id="CHEBI:173112"/>
        <dbReference type="EC" id="2.7.7.7"/>
    </reaction>
</comment>
<comment type="caution">
    <text evidence="20">The sequence shown here is derived from an EMBL/GenBank/DDBJ whole genome shotgun (WGS) entry which is preliminary data.</text>
</comment>
<dbReference type="PANTHER" id="PTHR30231">
    <property type="entry name" value="DNA POLYMERASE III SUBUNIT EPSILON"/>
    <property type="match status" value="1"/>
</dbReference>
<keyword evidence="21" id="KW-1185">Reference proteome</keyword>
<keyword evidence="11 17" id="KW-0269">Exonuclease</keyword>
<dbReference type="EMBL" id="JBHSCW010000007">
    <property type="protein sequence ID" value="MFC4352346.1"/>
    <property type="molecule type" value="Genomic_DNA"/>
</dbReference>
<comment type="cofactor">
    <cofactor evidence="2 17">
        <name>Mg(2+)</name>
        <dbReference type="ChEBI" id="CHEBI:18420"/>
    </cofactor>
</comment>
<dbReference type="RefSeq" id="WP_382422697.1">
    <property type="nucleotide sequence ID" value="NZ_JBHSCW010000007.1"/>
</dbReference>
<dbReference type="InterPro" id="IPR006309">
    <property type="entry name" value="DnaQ_proteo"/>
</dbReference>
<evidence type="ECO:0000256" key="7">
    <source>
        <dbReference type="ARBA" id="ARBA00022705"/>
    </source>
</evidence>
<evidence type="ECO:0000256" key="9">
    <source>
        <dbReference type="ARBA" id="ARBA00022723"/>
    </source>
</evidence>
<dbReference type="GO" id="GO:0003887">
    <property type="term" value="F:DNA-directed DNA polymerase activity"/>
    <property type="evidence" value="ECO:0007669"/>
    <property type="project" value="UniProtKB-EC"/>
</dbReference>
<evidence type="ECO:0000256" key="8">
    <source>
        <dbReference type="ARBA" id="ARBA00022722"/>
    </source>
</evidence>
<accession>A0ABV8UNN2</accession>
<feature type="region of interest" description="Disordered" evidence="18">
    <location>
        <begin position="178"/>
        <end position="225"/>
    </location>
</feature>
<dbReference type="SMART" id="SM00479">
    <property type="entry name" value="EXOIII"/>
    <property type="match status" value="1"/>
</dbReference>
<evidence type="ECO:0000256" key="16">
    <source>
        <dbReference type="ARBA" id="ARBA00049244"/>
    </source>
</evidence>
<keyword evidence="10 17" id="KW-0378">Hydrolase</keyword>
<gene>
    <name evidence="17 20" type="primary">dnaQ</name>
    <name evidence="20" type="ORF">ACFOW6_12425</name>
</gene>
<evidence type="ECO:0000256" key="18">
    <source>
        <dbReference type="SAM" id="MobiDB-lite"/>
    </source>
</evidence>
<dbReference type="Proteomes" id="UP001595799">
    <property type="component" value="Unassembled WGS sequence"/>
</dbReference>
<evidence type="ECO:0000256" key="12">
    <source>
        <dbReference type="ARBA" id="ARBA00022842"/>
    </source>
</evidence>
<proteinExistence type="predicted"/>
<keyword evidence="13 17" id="KW-0239">DNA-directed DNA polymerase</keyword>
<evidence type="ECO:0000256" key="10">
    <source>
        <dbReference type="ARBA" id="ARBA00022801"/>
    </source>
</evidence>
<dbReference type="NCBIfam" id="TIGR01406">
    <property type="entry name" value="dnaQ_proteo"/>
    <property type="match status" value="1"/>
</dbReference>
<name>A0ABV8UNN2_9PROT</name>
<comment type="cofactor">
    <cofactor evidence="1 17">
        <name>Mn(2+)</name>
        <dbReference type="ChEBI" id="CHEBI:29035"/>
    </cofactor>
</comment>
<keyword evidence="9 17" id="KW-0479">Metal-binding</keyword>
<dbReference type="Gene3D" id="3.30.420.10">
    <property type="entry name" value="Ribonuclease H-like superfamily/Ribonuclease H"/>
    <property type="match status" value="1"/>
</dbReference>
<dbReference type="SUPFAM" id="SSF53098">
    <property type="entry name" value="Ribonuclease H-like"/>
    <property type="match status" value="1"/>
</dbReference>
<keyword evidence="7 17" id="KW-0235">DNA replication</keyword>
<evidence type="ECO:0000256" key="2">
    <source>
        <dbReference type="ARBA" id="ARBA00001946"/>
    </source>
</evidence>
<evidence type="ECO:0000256" key="11">
    <source>
        <dbReference type="ARBA" id="ARBA00022839"/>
    </source>
</evidence>
<comment type="function">
    <text evidence="15 17">DNA polymerase III is a complex, multichain enzyme responsible for most of the replicative synthesis in bacteria. The epsilon subunit contain the editing function and is a proofreading 3'-5' exonuclease.</text>
</comment>
<dbReference type="NCBIfam" id="TIGR00573">
    <property type="entry name" value="dnaq"/>
    <property type="match status" value="1"/>
</dbReference>